<dbReference type="EnsemblPlants" id="Pp3c19_6960V3.1">
    <property type="protein sequence ID" value="PAC:32938549.CDS.1"/>
    <property type="gene ID" value="Pp3c19_6960"/>
</dbReference>
<gene>
    <name evidence="2" type="ORF">PHYPA_023806</name>
</gene>
<organism evidence="2">
    <name type="scientific">Physcomitrium patens</name>
    <name type="common">Spreading-leaved earth moss</name>
    <name type="synonym">Physcomitrella patens</name>
    <dbReference type="NCBI Taxonomy" id="3218"/>
    <lineage>
        <taxon>Eukaryota</taxon>
        <taxon>Viridiplantae</taxon>
        <taxon>Streptophyta</taxon>
        <taxon>Embryophyta</taxon>
        <taxon>Bryophyta</taxon>
        <taxon>Bryophytina</taxon>
        <taxon>Bryopsida</taxon>
        <taxon>Funariidae</taxon>
        <taxon>Funariales</taxon>
        <taxon>Funariaceae</taxon>
        <taxon>Physcomitrium</taxon>
    </lineage>
</organism>
<evidence type="ECO:0000313" key="4">
    <source>
        <dbReference type="Proteomes" id="UP000006727"/>
    </source>
</evidence>
<evidence type="ECO:0000313" key="2">
    <source>
        <dbReference type="EMBL" id="PNR33990.1"/>
    </source>
</evidence>
<reference evidence="2 4" key="2">
    <citation type="journal article" date="2018" name="Plant J.">
        <title>The Physcomitrella patens chromosome-scale assembly reveals moss genome structure and evolution.</title>
        <authorList>
            <person name="Lang D."/>
            <person name="Ullrich K.K."/>
            <person name="Murat F."/>
            <person name="Fuchs J."/>
            <person name="Jenkins J."/>
            <person name="Haas F.B."/>
            <person name="Piednoel M."/>
            <person name="Gundlach H."/>
            <person name="Van Bel M."/>
            <person name="Meyberg R."/>
            <person name="Vives C."/>
            <person name="Morata J."/>
            <person name="Symeonidi A."/>
            <person name="Hiss M."/>
            <person name="Muchero W."/>
            <person name="Kamisugi Y."/>
            <person name="Saleh O."/>
            <person name="Blanc G."/>
            <person name="Decker E.L."/>
            <person name="van Gessel N."/>
            <person name="Grimwood J."/>
            <person name="Hayes R.D."/>
            <person name="Graham S.W."/>
            <person name="Gunter L.E."/>
            <person name="McDaniel S.F."/>
            <person name="Hoernstein S.N.W."/>
            <person name="Larsson A."/>
            <person name="Li F.W."/>
            <person name="Perroud P.F."/>
            <person name="Phillips J."/>
            <person name="Ranjan P."/>
            <person name="Rokshar D.S."/>
            <person name="Rothfels C.J."/>
            <person name="Schneider L."/>
            <person name="Shu S."/>
            <person name="Stevenson D.W."/>
            <person name="Thummler F."/>
            <person name="Tillich M."/>
            <person name="Villarreal Aguilar J.C."/>
            <person name="Widiez T."/>
            <person name="Wong G.K."/>
            <person name="Wymore A."/>
            <person name="Zhang Y."/>
            <person name="Zimmer A.D."/>
            <person name="Quatrano R.S."/>
            <person name="Mayer K.F.X."/>
            <person name="Goodstein D."/>
            <person name="Casacuberta J.M."/>
            <person name="Vandepoele K."/>
            <person name="Reski R."/>
            <person name="Cuming A.C."/>
            <person name="Tuskan G.A."/>
            <person name="Maumus F."/>
            <person name="Salse J."/>
            <person name="Schmutz J."/>
            <person name="Rensing S.A."/>
        </authorList>
    </citation>
    <scope>NUCLEOTIDE SEQUENCE [LARGE SCALE GENOMIC DNA]</scope>
    <source>
        <strain evidence="3 4">cv. Gransden 2004</strain>
    </source>
</reference>
<protein>
    <submittedName>
        <fullName evidence="2 3">Uncharacterized protein</fullName>
    </submittedName>
</protein>
<dbReference type="EMBL" id="ABEU02000019">
    <property type="protein sequence ID" value="PNR33990.1"/>
    <property type="molecule type" value="Genomic_DNA"/>
</dbReference>
<accession>A0A2K1IXI2</accession>
<evidence type="ECO:0000256" key="1">
    <source>
        <dbReference type="SAM" id="MobiDB-lite"/>
    </source>
</evidence>
<proteinExistence type="predicted"/>
<feature type="region of interest" description="Disordered" evidence="1">
    <location>
        <begin position="23"/>
        <end position="48"/>
    </location>
</feature>
<reference evidence="3" key="3">
    <citation type="submission" date="2020-12" db="UniProtKB">
        <authorList>
            <consortium name="EnsemblPlants"/>
        </authorList>
    </citation>
    <scope>IDENTIFICATION</scope>
</reference>
<dbReference type="AlphaFoldDB" id="A0A2K1IXI2"/>
<dbReference type="Proteomes" id="UP000006727">
    <property type="component" value="Chromosome 19"/>
</dbReference>
<evidence type="ECO:0000313" key="3">
    <source>
        <dbReference type="EnsemblPlants" id="PAC:32938549.CDS.1"/>
    </source>
</evidence>
<dbReference type="InParanoid" id="A0A2K1IXI2"/>
<dbReference type="Gramene" id="Pp3c19_6960V3.1">
    <property type="protein sequence ID" value="PAC:32938549.CDS.1"/>
    <property type="gene ID" value="Pp3c19_6960"/>
</dbReference>
<keyword evidence="4" id="KW-1185">Reference proteome</keyword>
<name>A0A2K1IXI2_PHYPA</name>
<dbReference type="PaxDb" id="3218-PP1S292_58V6.1"/>
<reference evidence="2 4" key="1">
    <citation type="journal article" date="2008" name="Science">
        <title>The Physcomitrella genome reveals evolutionary insights into the conquest of land by plants.</title>
        <authorList>
            <person name="Rensing S."/>
            <person name="Lang D."/>
            <person name="Zimmer A."/>
            <person name="Terry A."/>
            <person name="Salamov A."/>
            <person name="Shapiro H."/>
            <person name="Nishiyama T."/>
            <person name="Perroud P.-F."/>
            <person name="Lindquist E."/>
            <person name="Kamisugi Y."/>
            <person name="Tanahashi T."/>
            <person name="Sakakibara K."/>
            <person name="Fujita T."/>
            <person name="Oishi K."/>
            <person name="Shin-I T."/>
            <person name="Kuroki Y."/>
            <person name="Toyoda A."/>
            <person name="Suzuki Y."/>
            <person name="Hashimoto A."/>
            <person name="Yamaguchi K."/>
            <person name="Sugano A."/>
            <person name="Kohara Y."/>
            <person name="Fujiyama A."/>
            <person name="Anterola A."/>
            <person name="Aoki S."/>
            <person name="Ashton N."/>
            <person name="Barbazuk W.B."/>
            <person name="Barker E."/>
            <person name="Bennetzen J."/>
            <person name="Bezanilla M."/>
            <person name="Blankenship R."/>
            <person name="Cho S.H."/>
            <person name="Dutcher S."/>
            <person name="Estelle M."/>
            <person name="Fawcett J.A."/>
            <person name="Gundlach H."/>
            <person name="Hanada K."/>
            <person name="Heyl A."/>
            <person name="Hicks K.A."/>
            <person name="Hugh J."/>
            <person name="Lohr M."/>
            <person name="Mayer K."/>
            <person name="Melkozernov A."/>
            <person name="Murata T."/>
            <person name="Nelson D."/>
            <person name="Pils B."/>
            <person name="Prigge M."/>
            <person name="Reiss B."/>
            <person name="Renner T."/>
            <person name="Rombauts S."/>
            <person name="Rushton P."/>
            <person name="Sanderfoot A."/>
            <person name="Schween G."/>
            <person name="Shiu S.-H."/>
            <person name="Stueber K."/>
            <person name="Theodoulou F.L."/>
            <person name="Tu H."/>
            <person name="Van de Peer Y."/>
            <person name="Verrier P.J."/>
            <person name="Waters E."/>
            <person name="Wood A."/>
            <person name="Yang L."/>
            <person name="Cove D."/>
            <person name="Cuming A."/>
            <person name="Hasebe M."/>
            <person name="Lucas S."/>
            <person name="Mishler D.B."/>
            <person name="Reski R."/>
            <person name="Grigoriev I."/>
            <person name="Quatrano R.S."/>
            <person name="Boore J.L."/>
        </authorList>
    </citation>
    <scope>NUCLEOTIDE SEQUENCE [LARGE SCALE GENOMIC DNA]</scope>
    <source>
        <strain evidence="3 4">cv. Gransden 2004</strain>
    </source>
</reference>
<sequence>MELSLSRSLSVCVAHEIAAQRGRETRIHEEGEGATVMGNEATTHPSQPAAAEKYGIAALAVNRMRDASTSSIGDLQSGGGEGGGVREAIDGEVELRLSDGASYGSVLYEFLASGC</sequence>